<keyword evidence="2" id="KW-0315">Glutamine amidotransferase</keyword>
<dbReference type="Gene3D" id="3.40.1390.20">
    <property type="entry name" value="HprK N-terminal domain-like"/>
    <property type="match status" value="1"/>
</dbReference>
<proteinExistence type="predicted"/>
<dbReference type="Gene3D" id="3.40.50.300">
    <property type="entry name" value="P-loop containing nucleotide triphosphate hydrolases"/>
    <property type="match status" value="1"/>
</dbReference>
<gene>
    <name evidence="4" type="ordered locus">SNE_A08570</name>
</gene>
<dbReference type="RefSeq" id="WP_013943201.1">
    <property type="nucleotide sequence ID" value="NC_015713.1"/>
</dbReference>
<organism evidence="4 5">
    <name type="scientific">Simkania negevensis (strain ATCC VR-1471 / DSM 27360 / Z)</name>
    <dbReference type="NCBI Taxonomy" id="331113"/>
    <lineage>
        <taxon>Bacteria</taxon>
        <taxon>Pseudomonadati</taxon>
        <taxon>Chlamydiota</taxon>
        <taxon>Chlamydiia</taxon>
        <taxon>Parachlamydiales</taxon>
        <taxon>Simkaniaceae</taxon>
        <taxon>Simkania</taxon>
    </lineage>
</organism>
<reference evidence="4 5" key="2">
    <citation type="journal article" date="2011" name="Mol. Biol. Evol.">
        <title>Unity in variety--the pan-genome of the Chlamydiae.</title>
        <authorList>
            <person name="Collingro A."/>
            <person name="Tischler P."/>
            <person name="Weinmaier T."/>
            <person name="Penz T."/>
            <person name="Heinz E."/>
            <person name="Brunham R.C."/>
            <person name="Read T.D."/>
            <person name="Bavoil P.M."/>
            <person name="Sachse K."/>
            <person name="Kahane S."/>
            <person name="Friedman M.G."/>
            <person name="Rattei T."/>
            <person name="Myers G.S."/>
            <person name="Horn M."/>
        </authorList>
    </citation>
    <scope>NUCLEOTIDE SEQUENCE [LARGE SCALE GENOMIC DNA]</scope>
    <source>
        <strain evidence="5">ATCC VR-1471 / Z</strain>
    </source>
</reference>
<comment type="subunit">
    <text evidence="1">Homohexamer.</text>
</comment>
<accession>F8L7K1</accession>
<dbReference type="Pfam" id="PF07085">
    <property type="entry name" value="DRTGG"/>
    <property type="match status" value="1"/>
</dbReference>
<evidence type="ECO:0000313" key="5">
    <source>
        <dbReference type="Proteomes" id="UP000000496"/>
    </source>
</evidence>
<dbReference type="PANTHER" id="PTHR21343:SF8">
    <property type="entry name" value="DRTGG DOMAIN-CONTAINING PROTEIN"/>
    <property type="match status" value="1"/>
</dbReference>
<reference key="1">
    <citation type="journal article" date="2011" name="Mol. Biol. Evol.">
        <title>Unity in variety -- the pan-genome of the Chlamydiae.</title>
        <authorList>
            <person name="Collingro A."/>
            <person name="Tischler P."/>
            <person name="Weinmaier T."/>
            <person name="Penz T."/>
            <person name="Heinz E."/>
            <person name="Brunham R.C."/>
            <person name="Read T.D."/>
            <person name="Bavoil P.M."/>
            <person name="Sachse K."/>
            <person name="Kahane S."/>
            <person name="Friedman M.G."/>
            <person name="Rattei T."/>
            <person name="Myers G.S.A."/>
            <person name="Horn M."/>
        </authorList>
    </citation>
    <scope>NUCLEOTIDE SEQUENCE</scope>
    <source>
        <strain>Z</strain>
    </source>
</reference>
<name>F8L7K1_SIMNZ</name>
<dbReference type="InterPro" id="IPR028979">
    <property type="entry name" value="Ser_kin/Pase_Hpr-like_N_sf"/>
</dbReference>
<dbReference type="PANTHER" id="PTHR21343">
    <property type="entry name" value="DETHIOBIOTIN SYNTHETASE"/>
    <property type="match status" value="1"/>
</dbReference>
<keyword evidence="5" id="KW-1185">Reference proteome</keyword>
<evidence type="ECO:0000256" key="2">
    <source>
        <dbReference type="ARBA" id="ARBA00022962"/>
    </source>
</evidence>
<dbReference type="CDD" id="cd03109">
    <property type="entry name" value="DTBS"/>
    <property type="match status" value="1"/>
</dbReference>
<evidence type="ECO:0000256" key="1">
    <source>
        <dbReference type="ARBA" id="ARBA00011643"/>
    </source>
</evidence>
<dbReference type="OrthoDB" id="9773206at2"/>
<feature type="domain" description="DRTGG" evidence="3">
    <location>
        <begin position="227"/>
        <end position="336"/>
    </location>
</feature>
<dbReference type="KEGG" id="sng:SNE_A08570"/>
<dbReference type="InterPro" id="IPR010766">
    <property type="entry name" value="DRTGG"/>
</dbReference>
<dbReference type="SUPFAM" id="SSF52540">
    <property type="entry name" value="P-loop containing nucleoside triphosphate hydrolases"/>
    <property type="match status" value="1"/>
</dbReference>
<dbReference type="Proteomes" id="UP000000496">
    <property type="component" value="Chromosome gsn.131"/>
</dbReference>
<evidence type="ECO:0000313" key="4">
    <source>
        <dbReference type="EMBL" id="CCB88734.1"/>
    </source>
</evidence>
<dbReference type="SUPFAM" id="SSF75138">
    <property type="entry name" value="HprK N-terminal domain-like"/>
    <property type="match status" value="1"/>
</dbReference>
<dbReference type="STRING" id="331113.SNE_A08570"/>
<dbReference type="EMBL" id="FR872582">
    <property type="protein sequence ID" value="CCB88734.1"/>
    <property type="molecule type" value="Genomic_DNA"/>
</dbReference>
<dbReference type="AlphaFoldDB" id="F8L7K1"/>
<protein>
    <recommendedName>
        <fullName evidence="3">DRTGG domain-containing protein</fullName>
    </recommendedName>
</protein>
<dbReference type="InterPro" id="IPR027417">
    <property type="entry name" value="P-loop_NTPase"/>
</dbReference>
<sequence>MSKVNGFFVAATGQHVGKTTACLGLMAGLIKRHKQVGFLKPIGQEHVETETGIRVDKDVILFKDHFKLQDDYSLMSPVLFPRGFTRDYLDGKIEESSMQEKIATAFEAIKSQNKCLVVEGTGHVGVGSIVNFSNARVASELKLPLIIIASGGLGSSFDAIAVNKALCDAYQVPVAGIILNRVHNDKRDMVLSYMEKALSRWNIPILGCIPFDPFLSKPSMKDFESLFGATLLSGEEHLLRHFRHTRLVATSLKNFRELILPNQLIITPANREDIILATLTKHWDVKIANPLEDLEAGIILTGGTPPRHTIVEALKKANIPMLYAPVSSYKAMEMITSYTVKIRKEDKEKIQEAIELVERHIDFEKLSKAVNL</sequence>
<evidence type="ECO:0000259" key="3">
    <source>
        <dbReference type="Pfam" id="PF07085"/>
    </source>
</evidence>
<dbReference type="Pfam" id="PF13500">
    <property type="entry name" value="AAA_26"/>
    <property type="match status" value="1"/>
</dbReference>
<dbReference type="HOGENOM" id="CLU_040984_1_0_0"/>
<dbReference type="eggNOG" id="COG0857">
    <property type="taxonomic scope" value="Bacteria"/>
</dbReference>